<organism evidence="11">
    <name type="scientific">Glycine soja</name>
    <name type="common">Wild soybean</name>
    <dbReference type="NCBI Taxonomy" id="3848"/>
    <lineage>
        <taxon>Eukaryota</taxon>
        <taxon>Viridiplantae</taxon>
        <taxon>Streptophyta</taxon>
        <taxon>Embryophyta</taxon>
        <taxon>Tracheophyta</taxon>
        <taxon>Spermatophyta</taxon>
        <taxon>Magnoliopsida</taxon>
        <taxon>eudicotyledons</taxon>
        <taxon>Gunneridae</taxon>
        <taxon>Pentapetalae</taxon>
        <taxon>rosids</taxon>
        <taxon>fabids</taxon>
        <taxon>Fabales</taxon>
        <taxon>Fabaceae</taxon>
        <taxon>Papilionoideae</taxon>
        <taxon>50 kb inversion clade</taxon>
        <taxon>NPAAA clade</taxon>
        <taxon>indigoferoid/millettioid clade</taxon>
        <taxon>Phaseoleae</taxon>
        <taxon>Glycine</taxon>
        <taxon>Glycine subgen. Soja</taxon>
    </lineage>
</organism>
<name>A0A0B2RC43_GLYSO</name>
<dbReference type="EMBL" id="QZWG01000012">
    <property type="protein sequence ID" value="RZB75361.1"/>
    <property type="molecule type" value="Genomic_DNA"/>
</dbReference>
<keyword evidence="4" id="KW-0677">Repeat</keyword>
<feature type="repeat" description="ANK" evidence="8">
    <location>
        <begin position="256"/>
        <end position="288"/>
    </location>
</feature>
<evidence type="ECO:0000313" key="13">
    <source>
        <dbReference type="Proteomes" id="UP000289340"/>
    </source>
</evidence>
<evidence type="ECO:0000256" key="1">
    <source>
        <dbReference type="ARBA" id="ARBA00004141"/>
    </source>
</evidence>
<evidence type="ECO:0000256" key="2">
    <source>
        <dbReference type="ARBA" id="ARBA00004413"/>
    </source>
</evidence>
<evidence type="ECO:0000256" key="9">
    <source>
        <dbReference type="SAM" id="Phobius"/>
    </source>
</evidence>
<feature type="domain" description="PGG" evidence="10">
    <location>
        <begin position="453"/>
        <end position="564"/>
    </location>
</feature>
<dbReference type="InterPro" id="IPR026961">
    <property type="entry name" value="PGG_dom"/>
</dbReference>
<keyword evidence="7 9" id="KW-0472">Membrane</keyword>
<dbReference type="PANTHER" id="PTHR24186">
    <property type="entry name" value="PROTEIN PHOSPHATASE 1 REGULATORY SUBUNIT"/>
    <property type="match status" value="1"/>
</dbReference>
<proteinExistence type="predicted"/>
<dbReference type="GO" id="GO:0004674">
    <property type="term" value="F:protein serine/threonine kinase activity"/>
    <property type="evidence" value="ECO:0007669"/>
    <property type="project" value="UniProtKB-EC"/>
</dbReference>
<keyword evidence="3 9" id="KW-0812">Transmembrane</keyword>
<feature type="repeat" description="ANK" evidence="8">
    <location>
        <begin position="155"/>
        <end position="182"/>
    </location>
</feature>
<feature type="transmembrane region" description="Helical" evidence="9">
    <location>
        <begin position="576"/>
        <end position="604"/>
    </location>
</feature>
<dbReference type="Pfam" id="PF00023">
    <property type="entry name" value="Ank"/>
    <property type="match status" value="1"/>
</dbReference>
<feature type="transmembrane region" description="Helical" evidence="9">
    <location>
        <begin position="503"/>
        <end position="529"/>
    </location>
</feature>
<feature type="repeat" description="ANK" evidence="8">
    <location>
        <begin position="109"/>
        <end position="134"/>
    </location>
</feature>
<dbReference type="GO" id="GO:0005886">
    <property type="term" value="C:plasma membrane"/>
    <property type="evidence" value="ECO:0007669"/>
    <property type="project" value="UniProtKB-SubCell"/>
</dbReference>
<dbReference type="AlphaFoldDB" id="A0A0B2RC43"/>
<dbReference type="Gene3D" id="1.25.40.20">
    <property type="entry name" value="Ankyrin repeat-containing domain"/>
    <property type="match status" value="3"/>
</dbReference>
<evidence type="ECO:0000256" key="6">
    <source>
        <dbReference type="ARBA" id="ARBA00023043"/>
    </source>
</evidence>
<dbReference type="PROSITE" id="PS50297">
    <property type="entry name" value="ANK_REP_REGION"/>
    <property type="match status" value="4"/>
</dbReference>
<dbReference type="SUPFAM" id="SSF48403">
    <property type="entry name" value="Ankyrin repeat"/>
    <property type="match status" value="2"/>
</dbReference>
<accession>A0A0B2RC43</accession>
<evidence type="ECO:0000256" key="5">
    <source>
        <dbReference type="ARBA" id="ARBA00022989"/>
    </source>
</evidence>
<evidence type="ECO:0000256" key="7">
    <source>
        <dbReference type="ARBA" id="ARBA00023136"/>
    </source>
</evidence>
<evidence type="ECO:0000256" key="4">
    <source>
        <dbReference type="ARBA" id="ARBA00022737"/>
    </source>
</evidence>
<keyword evidence="6 8" id="KW-0040">ANK repeat</keyword>
<gene>
    <name evidence="12" type="ORF">D0Y65_034005</name>
    <name evidence="11" type="ORF">glysoja_025815</name>
</gene>
<evidence type="ECO:0000313" key="11">
    <source>
        <dbReference type="EMBL" id="KHN31981.1"/>
    </source>
</evidence>
<reference evidence="11" key="1">
    <citation type="submission" date="2014-07" db="EMBL/GenBank/DDBJ databases">
        <title>Identification of a novel salt tolerance gene in wild soybean by whole-genome sequencing.</title>
        <authorList>
            <person name="Lam H.-M."/>
            <person name="Qi X."/>
            <person name="Li M.-W."/>
            <person name="Liu X."/>
            <person name="Xie M."/>
            <person name="Ni M."/>
            <person name="Xu X."/>
        </authorList>
    </citation>
    <scope>NUCLEOTIDE SEQUENCE [LARGE SCALE GENOMIC DNA]</scope>
    <source>
        <tissue evidence="11">Root</tissue>
    </source>
</reference>
<evidence type="ECO:0000313" key="12">
    <source>
        <dbReference type="EMBL" id="RZB75361.1"/>
    </source>
</evidence>
<keyword evidence="13" id="KW-1185">Reference proteome</keyword>
<dbReference type="Proteomes" id="UP000289340">
    <property type="component" value="Chromosome 12"/>
</dbReference>
<evidence type="ECO:0000256" key="8">
    <source>
        <dbReference type="PROSITE-ProRule" id="PRU00023"/>
    </source>
</evidence>
<dbReference type="InterPro" id="IPR002110">
    <property type="entry name" value="Ankyrin_rpt"/>
</dbReference>
<dbReference type="SMART" id="SM00248">
    <property type="entry name" value="ANK"/>
    <property type="match status" value="9"/>
</dbReference>
<feature type="transmembrane region" description="Helical" evidence="9">
    <location>
        <begin position="456"/>
        <end position="483"/>
    </location>
</feature>
<protein>
    <submittedName>
        <fullName evidence="11">Ankyrin repeat-containing protein</fullName>
        <ecNumber evidence="11">2.7.11.1</ecNumber>
    </submittedName>
    <submittedName>
        <fullName evidence="12">Protein ACCELERATED CELL DEATH 6</fullName>
    </submittedName>
</protein>
<dbReference type="FunFam" id="1.25.40.20:FF:000813">
    <property type="entry name" value="Ankyrin repeat-containing protein"/>
    <property type="match status" value="1"/>
</dbReference>
<keyword evidence="5 9" id="KW-1133">Transmembrane helix</keyword>
<dbReference type="PROSITE" id="PS50088">
    <property type="entry name" value="ANK_REPEAT"/>
    <property type="match status" value="4"/>
</dbReference>
<feature type="repeat" description="ANK" evidence="8">
    <location>
        <begin position="189"/>
        <end position="211"/>
    </location>
</feature>
<keyword evidence="11" id="KW-0808">Transferase</keyword>
<sequence length="640" mass="71431">MEELKNTQFSSQEAAASSQPVRLLLHKELVGKVMVRELYNAVEDGNVDNFVGVLNQQCRKRKLSLSDIFYQVTGAGDSLLHVAAYHKGEHIAELIAHHFPELLIRRNVRGDTPLHVAVRSKNSTIVNIILSQYAIEKSNHEEMNDKEITRETNEHGDTPLHEAIHSGDVDVIKEIFCADNDVVHYLNKSRRSPLYLAVVNGNVEILNLLLEIPFPVDLPQCLGNSPLHAALLERKSDLINGILAKRPELVYLRDEDGGTPLHYAAYIGYVEGFHILLENSIDSSNQTALEGNKKGHLPIHLACKKGHVRVINDFLQHEWPINLLLNQKCQNILHVAAKNGKSKVVQYLLKNSKIDQFTINQKDNDGNTALHLASINLFPKVLYFITQDKKTDVNCSNNDGFTARDIVHLASKKQMTIRKFLANLVLKEAGALLKVNDMLSSQWQQSPRMQLSLKDLINTFLVVATLMVTVTFAAGFTVPGGVYSSDAKDPKNIGMAILADKPFFWVFTTFNMIAMYSSVIACGLMLMALIFDHKLATGATILAMCCLVLAFSTVPIAFMAAVHLVVANNYALSRTIIVIGVVYTSLILLGLFFGFFPIGIRLLLFRHVGRLVLRILIALTKYDDRPEDSLPQKENNDKDD</sequence>
<dbReference type="FunFam" id="1.25.40.20:FF:000810">
    <property type="entry name" value="Ankyrin repeat-containing protein"/>
    <property type="match status" value="1"/>
</dbReference>
<feature type="transmembrane region" description="Helical" evidence="9">
    <location>
        <begin position="541"/>
        <end position="564"/>
    </location>
</feature>
<evidence type="ECO:0000256" key="3">
    <source>
        <dbReference type="ARBA" id="ARBA00022692"/>
    </source>
</evidence>
<dbReference type="Pfam" id="PF13962">
    <property type="entry name" value="PGG"/>
    <property type="match status" value="1"/>
</dbReference>
<dbReference type="SMR" id="A0A0B2RC43"/>
<reference evidence="12 13" key="2">
    <citation type="submission" date="2018-09" db="EMBL/GenBank/DDBJ databases">
        <title>A high-quality reference genome of wild soybean provides a powerful tool to mine soybean genomes.</title>
        <authorList>
            <person name="Xie M."/>
            <person name="Chung C.Y.L."/>
            <person name="Li M.-W."/>
            <person name="Wong F.-L."/>
            <person name="Chan T.-F."/>
            <person name="Lam H.-M."/>
        </authorList>
    </citation>
    <scope>NUCLEOTIDE SEQUENCE [LARGE SCALE GENOMIC DNA]</scope>
    <source>
        <strain evidence="13">cv. W05</strain>
        <tissue evidence="12">Hypocotyl of etiolated seedlings</tissue>
    </source>
</reference>
<dbReference type="EC" id="2.7.11.1" evidence="11"/>
<dbReference type="PANTHER" id="PTHR24186:SF46">
    <property type="entry name" value="PROTEIN ACCELERATED CELL DEATH 6-LIKE"/>
    <property type="match status" value="1"/>
</dbReference>
<evidence type="ECO:0000259" key="10">
    <source>
        <dbReference type="Pfam" id="PF13962"/>
    </source>
</evidence>
<dbReference type="EMBL" id="KN650361">
    <property type="protein sequence ID" value="KHN31981.1"/>
    <property type="molecule type" value="Genomic_DNA"/>
</dbReference>
<comment type="subcellular location">
    <subcellularLocation>
        <location evidence="2">Cell membrane</location>
        <topology evidence="2">Peripheral membrane protein</topology>
        <orientation evidence="2">Cytoplasmic side</orientation>
    </subcellularLocation>
    <subcellularLocation>
        <location evidence="1">Membrane</location>
        <topology evidence="1">Multi-pass membrane protein</topology>
    </subcellularLocation>
</comment>
<dbReference type="Proteomes" id="UP000053555">
    <property type="component" value="Unassembled WGS sequence"/>
</dbReference>
<dbReference type="Pfam" id="PF12796">
    <property type="entry name" value="Ank_2"/>
    <property type="match status" value="3"/>
</dbReference>
<dbReference type="InterPro" id="IPR036770">
    <property type="entry name" value="Ankyrin_rpt-contain_sf"/>
</dbReference>